<reference evidence="1" key="1">
    <citation type="submission" date="2018-05" db="EMBL/GenBank/DDBJ databases">
        <authorList>
            <person name="Lanie J.A."/>
            <person name="Ng W.-L."/>
            <person name="Kazmierczak K.M."/>
            <person name="Andrzejewski T.M."/>
            <person name="Davidsen T.M."/>
            <person name="Wayne K.J."/>
            <person name="Tettelin H."/>
            <person name="Glass J.I."/>
            <person name="Rusch D."/>
            <person name="Podicherti R."/>
            <person name="Tsui H.-C.T."/>
            <person name="Winkler M.E."/>
        </authorList>
    </citation>
    <scope>NUCLEOTIDE SEQUENCE</scope>
</reference>
<gene>
    <name evidence="1" type="ORF">METZ01_LOCUS284288</name>
</gene>
<name>A0A382L396_9ZZZZ</name>
<accession>A0A382L396</accession>
<sequence>MKIFFNQNDLHDSILRSYLSEWIKPLFPCSRHALYGLQPEELELSETEVDADAIILPLTWNYYFEHGKIKEVLALIKEYGQMNKPVYTWAGGDYRYKVPKGNFILFRHCGYQSL</sequence>
<organism evidence="1">
    <name type="scientific">marine metagenome</name>
    <dbReference type="NCBI Taxonomy" id="408172"/>
    <lineage>
        <taxon>unclassified sequences</taxon>
        <taxon>metagenomes</taxon>
        <taxon>ecological metagenomes</taxon>
    </lineage>
</organism>
<feature type="non-terminal residue" evidence="1">
    <location>
        <position position="114"/>
    </location>
</feature>
<protein>
    <submittedName>
        <fullName evidence="1">Uncharacterized protein</fullName>
    </submittedName>
</protein>
<evidence type="ECO:0000313" key="1">
    <source>
        <dbReference type="EMBL" id="SVC31434.1"/>
    </source>
</evidence>
<proteinExistence type="predicted"/>
<dbReference type="AlphaFoldDB" id="A0A382L396"/>
<dbReference type="EMBL" id="UINC01084619">
    <property type="protein sequence ID" value="SVC31434.1"/>
    <property type="molecule type" value="Genomic_DNA"/>
</dbReference>